<dbReference type="EMBL" id="LAEV01000634">
    <property type="protein sequence ID" value="KKA29912.1"/>
    <property type="molecule type" value="Genomic_DNA"/>
</dbReference>
<proteinExistence type="inferred from homology"/>
<keyword evidence="4" id="KW-0539">Nucleus</keyword>
<comment type="function">
    <text evidence="5">Component of ribonuclease P, a protein complex that generates mature tRNA molecules by cleaving their 5'-ends.</text>
</comment>
<dbReference type="Gene3D" id="3.30.70.3250">
    <property type="entry name" value="Ribonuclease P, Pop5 subunit"/>
    <property type="match status" value="1"/>
</dbReference>
<sequence>MVRIKERYILVNVLHPPQPSDPKAAPGLPEFVSLHRPITENLHPRLLLKAIRNEVAALFGNYGSGAVDVGLSLKYLSCATATFILKVSRNHYRLVWAALTMMTSIPGSQSPCMFQVVHVSGTIRKAEEEIIRRARRFALAAQDAAAAKETAGVLQSHFAESSTMAVDAMFDSSDA</sequence>
<gene>
    <name evidence="6" type="ORF">TD95_001489</name>
</gene>
<keyword evidence="7" id="KW-1185">Reference proteome</keyword>
<dbReference type="InterPro" id="IPR016819">
    <property type="entry name" value="RNase_P/MRP_POP5"/>
</dbReference>
<evidence type="ECO:0000313" key="6">
    <source>
        <dbReference type="EMBL" id="KKA29912.1"/>
    </source>
</evidence>
<accession>A0A0F4ZHB1</accession>
<dbReference type="PANTHER" id="PTHR15441">
    <property type="entry name" value="RIBONUCLEASE P PROTEIN SUBUNIT P14"/>
    <property type="match status" value="1"/>
</dbReference>
<dbReference type="PANTHER" id="PTHR15441:SF2">
    <property type="entry name" value="RIBONUCLEASE P_MRP PROTEIN SUBUNIT POP5"/>
    <property type="match status" value="1"/>
</dbReference>
<comment type="catalytic activity">
    <reaction evidence="5">
        <text>Endonucleolytic cleavage of RNA, removing 5'-extranucleotides from tRNA precursor.</text>
        <dbReference type="EC" id="3.1.26.5"/>
    </reaction>
</comment>
<dbReference type="InterPro" id="IPR038085">
    <property type="entry name" value="Rnp2-like_sf"/>
</dbReference>
<evidence type="ECO:0000256" key="1">
    <source>
        <dbReference type="ARBA" id="ARBA00004123"/>
    </source>
</evidence>
<dbReference type="GO" id="GO:0001682">
    <property type="term" value="P:tRNA 5'-leader removal"/>
    <property type="evidence" value="ECO:0007669"/>
    <property type="project" value="InterPro"/>
</dbReference>
<dbReference type="PIRSF" id="PIRSF023803">
    <property type="entry name" value="Ribonuclease_P_prd"/>
    <property type="match status" value="1"/>
</dbReference>
<reference evidence="6 7" key="1">
    <citation type="submission" date="2015-03" db="EMBL/GenBank/DDBJ databases">
        <authorList>
            <person name="Radwan O."/>
            <person name="Al-Naeli F.A."/>
            <person name="Rendon G.A."/>
            <person name="Fields C."/>
        </authorList>
    </citation>
    <scope>NUCLEOTIDE SEQUENCE [LARGE SCALE GENOMIC DNA]</scope>
    <source>
        <strain evidence="6">CR-DP1</strain>
    </source>
</reference>
<dbReference type="EC" id="3.1.26.5" evidence="5"/>
<evidence type="ECO:0000256" key="5">
    <source>
        <dbReference type="PIRNR" id="PIRNR023803"/>
    </source>
</evidence>
<comment type="similarity">
    <text evidence="2 5">Belongs to the eukaryotic/archaeal RNase P protein component 2 family.</text>
</comment>
<evidence type="ECO:0000256" key="2">
    <source>
        <dbReference type="ARBA" id="ARBA00010800"/>
    </source>
</evidence>
<dbReference type="GO" id="GO:0005730">
    <property type="term" value="C:nucleolus"/>
    <property type="evidence" value="ECO:0007669"/>
    <property type="project" value="TreeGrafter"/>
</dbReference>
<dbReference type="Proteomes" id="UP000033483">
    <property type="component" value="Unassembled WGS sequence"/>
</dbReference>
<dbReference type="OrthoDB" id="24745at2759"/>
<dbReference type="GO" id="GO:0004526">
    <property type="term" value="F:ribonuclease P activity"/>
    <property type="evidence" value="ECO:0007669"/>
    <property type="project" value="UniProtKB-EC"/>
</dbReference>
<evidence type="ECO:0000256" key="4">
    <source>
        <dbReference type="ARBA" id="ARBA00023242"/>
    </source>
</evidence>
<dbReference type="AlphaFoldDB" id="A0A0F4ZHB1"/>
<comment type="subcellular location">
    <subcellularLocation>
        <location evidence="1">Nucleus</location>
    </subcellularLocation>
</comment>
<comment type="caution">
    <text evidence="6">The sequence shown here is derived from an EMBL/GenBank/DDBJ whole genome shotgun (WGS) entry which is preliminary data.</text>
</comment>
<dbReference type="GO" id="GO:0000172">
    <property type="term" value="C:ribonuclease MRP complex"/>
    <property type="evidence" value="ECO:0007669"/>
    <property type="project" value="TreeGrafter"/>
</dbReference>
<dbReference type="InterPro" id="IPR002759">
    <property type="entry name" value="Pop5/Rpp14/Rnp2-like"/>
</dbReference>
<name>A0A0F4ZHB1_9PEZI</name>
<dbReference type="Pfam" id="PF01900">
    <property type="entry name" value="RNase_P_Rpp14"/>
    <property type="match status" value="1"/>
</dbReference>
<keyword evidence="3 5" id="KW-0819">tRNA processing</keyword>
<dbReference type="GO" id="GO:0033204">
    <property type="term" value="F:ribonuclease P RNA binding"/>
    <property type="evidence" value="ECO:0007669"/>
    <property type="project" value="InterPro"/>
</dbReference>
<dbReference type="GO" id="GO:0030681">
    <property type="term" value="C:multimeric ribonuclease P complex"/>
    <property type="evidence" value="ECO:0007669"/>
    <property type="project" value="TreeGrafter"/>
</dbReference>
<evidence type="ECO:0000256" key="3">
    <source>
        <dbReference type="ARBA" id="ARBA00022694"/>
    </source>
</evidence>
<protein>
    <recommendedName>
        <fullName evidence="5">Ribonuclease P/MRP protein subunit POP5</fullName>
        <ecNumber evidence="5">3.1.26.5</ecNumber>
    </recommendedName>
</protein>
<dbReference type="SUPFAM" id="SSF160350">
    <property type="entry name" value="Rnp2-like"/>
    <property type="match status" value="1"/>
</dbReference>
<evidence type="ECO:0000313" key="7">
    <source>
        <dbReference type="Proteomes" id="UP000033483"/>
    </source>
</evidence>
<organism evidence="6 7">
    <name type="scientific">Thielaviopsis punctulata</name>
    <dbReference type="NCBI Taxonomy" id="72032"/>
    <lineage>
        <taxon>Eukaryota</taxon>
        <taxon>Fungi</taxon>
        <taxon>Dikarya</taxon>
        <taxon>Ascomycota</taxon>
        <taxon>Pezizomycotina</taxon>
        <taxon>Sordariomycetes</taxon>
        <taxon>Hypocreomycetidae</taxon>
        <taxon>Microascales</taxon>
        <taxon>Ceratocystidaceae</taxon>
        <taxon>Thielaviopsis</taxon>
    </lineage>
</organism>